<evidence type="ECO:0000313" key="1">
    <source>
        <dbReference type="EMBL" id="AZG16183.1"/>
    </source>
</evidence>
<dbReference type="Proteomes" id="UP000270411">
    <property type="component" value="Chromosome 2"/>
</dbReference>
<accession>A0A3G8H6K5</accession>
<dbReference type="EMBL" id="CP033970">
    <property type="protein sequence ID" value="AZG16183.1"/>
    <property type="molecule type" value="Genomic_DNA"/>
</dbReference>
<dbReference type="OrthoDB" id="2866001at2"/>
<protein>
    <submittedName>
        <fullName evidence="1">Ferredoxin</fullName>
    </submittedName>
</protein>
<reference evidence="2" key="1">
    <citation type="submission" date="2018-11" db="EMBL/GenBank/DDBJ databases">
        <title>FDA dAtabase for Regulatory Grade micrObial Sequences (FDA-ARGOS): Supporting development and validation of Infectious Disease Dx tests.</title>
        <authorList>
            <person name="Goldberg B."/>
            <person name="Campos J."/>
            <person name="Tallon L."/>
            <person name="Sadzewicz L."/>
            <person name="Zhao X."/>
            <person name="Vavikolanu K."/>
            <person name="Mehta A."/>
            <person name="Aluvathingal J."/>
            <person name="Nadendla S."/>
            <person name="Geyer C."/>
            <person name="Nandy P."/>
            <person name="Yan Y."/>
            <person name="Sichtig H."/>
        </authorList>
    </citation>
    <scope>NUCLEOTIDE SEQUENCE [LARGE SCALE GENOMIC DNA]</scope>
    <source>
        <strain evidence="2">FDAARGOS_614</strain>
    </source>
</reference>
<dbReference type="AlphaFoldDB" id="A0A3G8H6K5"/>
<dbReference type="RefSeq" id="WP_124685914.1">
    <property type="nucleotide sequence ID" value="NZ_CP033970.1"/>
</dbReference>
<sequence>MFVILTSKPGQFRTEPVPGVEPRETWEYLFYGRPKAVFVIAELTAPRDAIVKVRVIDESGPAGRDDPAPVVNHVPTRFLERFDTLAAAHDALHKLARFGSMDLSIRKI</sequence>
<name>A0A3G8H6K5_9BURK</name>
<dbReference type="KEGG" id="cpau:EHF44_22530"/>
<proteinExistence type="predicted"/>
<organism evidence="1 2">
    <name type="scientific">Cupriavidus pauculus</name>
    <dbReference type="NCBI Taxonomy" id="82633"/>
    <lineage>
        <taxon>Bacteria</taxon>
        <taxon>Pseudomonadati</taxon>
        <taxon>Pseudomonadota</taxon>
        <taxon>Betaproteobacteria</taxon>
        <taxon>Burkholderiales</taxon>
        <taxon>Burkholderiaceae</taxon>
        <taxon>Cupriavidus</taxon>
    </lineage>
</organism>
<gene>
    <name evidence="1" type="ORF">EHF44_22530</name>
</gene>
<evidence type="ECO:0000313" key="2">
    <source>
        <dbReference type="Proteomes" id="UP000270411"/>
    </source>
</evidence>